<dbReference type="Gene3D" id="3.40.50.300">
    <property type="entry name" value="P-loop containing nucleotide triphosphate hydrolases"/>
    <property type="match status" value="1"/>
</dbReference>
<dbReference type="OrthoDB" id="9778870at2"/>
<gene>
    <name evidence="1" type="ORF">EDC14_105029</name>
</gene>
<reference evidence="1 2" key="1">
    <citation type="submission" date="2019-03" db="EMBL/GenBank/DDBJ databases">
        <title>Genomic Encyclopedia of Type Strains, Phase IV (KMG-IV): sequencing the most valuable type-strain genomes for metagenomic binning, comparative biology and taxonomic classification.</title>
        <authorList>
            <person name="Goeker M."/>
        </authorList>
    </citation>
    <scope>NUCLEOTIDE SEQUENCE [LARGE SCALE GENOMIC DNA]</scope>
    <source>
        <strain evidence="1 2">LX-B</strain>
    </source>
</reference>
<dbReference type="RefSeq" id="WP_132017420.1">
    <property type="nucleotide sequence ID" value="NZ_SLUN01000050.1"/>
</dbReference>
<accession>A0A4R1QV78</accession>
<comment type="caution">
    <text evidence="1">The sequence shown here is derived from an EMBL/GenBank/DDBJ whole genome shotgun (WGS) entry which is preliminary data.</text>
</comment>
<dbReference type="SUPFAM" id="SSF52540">
    <property type="entry name" value="P-loop containing nucleoside triphosphate hydrolases"/>
    <property type="match status" value="1"/>
</dbReference>
<protein>
    <recommendedName>
        <fullName evidence="3">ABC transporter family protein</fullName>
    </recommendedName>
</protein>
<dbReference type="EMBL" id="SLUN01000050">
    <property type="protein sequence ID" value="TCL56475.1"/>
    <property type="molecule type" value="Genomic_DNA"/>
</dbReference>
<name>A0A4R1QV78_HYDET</name>
<dbReference type="Proteomes" id="UP000295008">
    <property type="component" value="Unassembled WGS sequence"/>
</dbReference>
<keyword evidence="2" id="KW-1185">Reference proteome</keyword>
<dbReference type="InterPro" id="IPR027417">
    <property type="entry name" value="P-loop_NTPase"/>
</dbReference>
<evidence type="ECO:0000313" key="2">
    <source>
        <dbReference type="Proteomes" id="UP000295008"/>
    </source>
</evidence>
<evidence type="ECO:0008006" key="3">
    <source>
        <dbReference type="Google" id="ProtNLM"/>
    </source>
</evidence>
<dbReference type="AlphaFoldDB" id="A0A4R1QV78"/>
<organism evidence="1 2">
    <name type="scientific">Hydrogenispora ethanolica</name>
    <dbReference type="NCBI Taxonomy" id="1082276"/>
    <lineage>
        <taxon>Bacteria</taxon>
        <taxon>Bacillati</taxon>
        <taxon>Bacillota</taxon>
        <taxon>Hydrogenispora</taxon>
    </lineage>
</organism>
<evidence type="ECO:0000313" key="1">
    <source>
        <dbReference type="EMBL" id="TCL56475.1"/>
    </source>
</evidence>
<proteinExistence type="predicted"/>
<sequence>MIQLQDIRKTFATKDSRLEALRGVSLHIDNGESFGIIGYSGAGNRKLKLAPSPRRGIRHCS</sequence>